<dbReference type="EMBL" id="NESQ01000014">
    <property type="protein sequence ID" value="PUU83364.1"/>
    <property type="molecule type" value="Genomic_DNA"/>
</dbReference>
<evidence type="ECO:0000313" key="2">
    <source>
        <dbReference type="EMBL" id="PUU83364.1"/>
    </source>
</evidence>
<proteinExistence type="predicted"/>
<gene>
    <name evidence="2" type="ORF">B9Z19DRAFT_1119436</name>
</gene>
<dbReference type="OrthoDB" id="5450301at2759"/>
<reference evidence="2 3" key="1">
    <citation type="submission" date="2017-04" db="EMBL/GenBank/DDBJ databases">
        <title>Draft genome sequence of Tuber borchii Vittad., a whitish edible truffle.</title>
        <authorList>
            <consortium name="DOE Joint Genome Institute"/>
            <person name="Murat C."/>
            <person name="Kuo A."/>
            <person name="Barry K.W."/>
            <person name="Clum A."/>
            <person name="Dockter R.B."/>
            <person name="Fauchery L."/>
            <person name="Iotti M."/>
            <person name="Kohler A."/>
            <person name="Labutti K."/>
            <person name="Lindquist E.A."/>
            <person name="Lipzen A."/>
            <person name="Ohm R.A."/>
            <person name="Wang M."/>
            <person name="Grigoriev I.V."/>
            <person name="Zambonelli A."/>
            <person name="Martin F.M."/>
        </authorList>
    </citation>
    <scope>NUCLEOTIDE SEQUENCE [LARGE SCALE GENOMIC DNA]</scope>
    <source>
        <strain evidence="2 3">Tbo3840</strain>
    </source>
</reference>
<sequence>MANNSYEGVPGRYLSRYTSSSSEDENGIPQNPTPSLNGSRTLHDTSPSNPGPPTLACPVLGCSLVFKGEMPHGYLWRHLKRPGAHGRTGEEKAIWENLHKIEHNRLLAIRVTPAQRRREANKARSRKMLRSAGFEQRARNMGITEKALVAQKVAIWEGIWATKQNGDNIRVSILYPTLF</sequence>
<dbReference type="Proteomes" id="UP000244722">
    <property type="component" value="Unassembled WGS sequence"/>
</dbReference>
<comment type="caution">
    <text evidence="2">The sequence shown here is derived from an EMBL/GenBank/DDBJ whole genome shotgun (WGS) entry which is preliminary data.</text>
</comment>
<evidence type="ECO:0000256" key="1">
    <source>
        <dbReference type="SAM" id="MobiDB-lite"/>
    </source>
</evidence>
<keyword evidence="3" id="KW-1185">Reference proteome</keyword>
<evidence type="ECO:0000313" key="3">
    <source>
        <dbReference type="Proteomes" id="UP000244722"/>
    </source>
</evidence>
<protein>
    <submittedName>
        <fullName evidence="2">Uncharacterized protein</fullName>
    </submittedName>
</protein>
<feature type="compositionally biased region" description="Polar residues" evidence="1">
    <location>
        <begin position="28"/>
        <end position="48"/>
    </location>
</feature>
<name>A0A2T7A6L2_TUBBO</name>
<feature type="region of interest" description="Disordered" evidence="1">
    <location>
        <begin position="1"/>
        <end position="52"/>
    </location>
</feature>
<accession>A0A2T7A6L2</accession>
<organism evidence="2 3">
    <name type="scientific">Tuber borchii</name>
    <name type="common">White truffle</name>
    <dbReference type="NCBI Taxonomy" id="42251"/>
    <lineage>
        <taxon>Eukaryota</taxon>
        <taxon>Fungi</taxon>
        <taxon>Dikarya</taxon>
        <taxon>Ascomycota</taxon>
        <taxon>Pezizomycotina</taxon>
        <taxon>Pezizomycetes</taxon>
        <taxon>Pezizales</taxon>
        <taxon>Tuberaceae</taxon>
        <taxon>Tuber</taxon>
    </lineage>
</organism>
<dbReference type="AlphaFoldDB" id="A0A2T7A6L2"/>